<dbReference type="EMBL" id="AP012204">
    <property type="protein sequence ID" value="BAK33518.1"/>
    <property type="molecule type" value="Genomic_DNA"/>
</dbReference>
<feature type="transmembrane region" description="Helical" evidence="1">
    <location>
        <begin position="6"/>
        <end position="28"/>
    </location>
</feature>
<dbReference type="STRING" id="1032480.MLP_05040"/>
<evidence type="ECO:0000313" key="3">
    <source>
        <dbReference type="Proteomes" id="UP000007947"/>
    </source>
</evidence>
<sequence>MADAYQVILGMVAVSIIVLVPIGMVVAYDALAGRWDLRPGSLRERWRVGAERRRDLRSMRQQQGVPLERLTNDLRRLRALVSSDEHQSAAHQLGHLLAYDRVLTDICAMLDISHDLSADLSGLDRDIERIRIEADLERAGVVLTDKRYGKAA</sequence>
<keyword evidence="1" id="KW-0812">Transmembrane</keyword>
<gene>
    <name evidence="2" type="ordered locus">MLP_05040</name>
</gene>
<dbReference type="KEGG" id="mph:MLP_05040"/>
<dbReference type="HOGENOM" id="CLU_1720238_0_0_11"/>
<accession>F5XK22</accession>
<protein>
    <submittedName>
        <fullName evidence="2">Uncharacterized protein</fullName>
    </submittedName>
</protein>
<evidence type="ECO:0000313" key="2">
    <source>
        <dbReference type="EMBL" id="BAK33518.1"/>
    </source>
</evidence>
<dbReference type="RefSeq" id="WP_013861407.1">
    <property type="nucleotide sequence ID" value="NC_015635.1"/>
</dbReference>
<dbReference type="AlphaFoldDB" id="F5XK22"/>
<organism evidence="2 3">
    <name type="scientific">Microlunatus phosphovorus (strain ATCC 700054 / DSM 10555 / JCM 9379 / NBRC 101784 / NCIMB 13414 / VKM Ac-1990 / NM-1)</name>
    <dbReference type="NCBI Taxonomy" id="1032480"/>
    <lineage>
        <taxon>Bacteria</taxon>
        <taxon>Bacillati</taxon>
        <taxon>Actinomycetota</taxon>
        <taxon>Actinomycetes</taxon>
        <taxon>Propionibacteriales</taxon>
        <taxon>Propionibacteriaceae</taxon>
        <taxon>Microlunatus</taxon>
    </lineage>
</organism>
<dbReference type="OrthoDB" id="5198389at2"/>
<keyword evidence="3" id="KW-1185">Reference proteome</keyword>
<reference evidence="2 3" key="1">
    <citation type="submission" date="2011-05" db="EMBL/GenBank/DDBJ databases">
        <title>Whole genome sequence of Microlunatus phosphovorus NM-1.</title>
        <authorList>
            <person name="Hosoyama A."/>
            <person name="Sasaki K."/>
            <person name="Harada T."/>
            <person name="Igarashi R."/>
            <person name="Kawakoshi A."/>
            <person name="Sasagawa M."/>
            <person name="Fukada J."/>
            <person name="Nakamura S."/>
            <person name="Katano Y."/>
            <person name="Hanada S."/>
            <person name="Kamagata Y."/>
            <person name="Nakamura N."/>
            <person name="Yamazaki S."/>
            <person name="Fujita N."/>
        </authorList>
    </citation>
    <scope>NUCLEOTIDE SEQUENCE [LARGE SCALE GENOMIC DNA]</scope>
    <source>
        <strain evidence="3">ATCC 700054 / DSM 10555 / JCM 9379 / NBRC 101784 / NCIMB 13414 / VKM Ac-1990 / NM-1</strain>
    </source>
</reference>
<dbReference type="Proteomes" id="UP000007947">
    <property type="component" value="Chromosome"/>
</dbReference>
<keyword evidence="1" id="KW-0472">Membrane</keyword>
<keyword evidence="1" id="KW-1133">Transmembrane helix</keyword>
<proteinExistence type="predicted"/>
<name>F5XK22_MICPN</name>
<evidence type="ECO:0000256" key="1">
    <source>
        <dbReference type="SAM" id="Phobius"/>
    </source>
</evidence>